<name>A0A5N6NDT9_9ASTR</name>
<feature type="compositionally biased region" description="Acidic residues" evidence="1">
    <location>
        <begin position="36"/>
        <end position="48"/>
    </location>
</feature>
<sequence>MYRSTATCTAMLLPCYTVEDGIDEGEEPLEPIIFEDVSDDKDQSEEDGDTMKTDVDDNEEHETVSNVSDDDNEGIDDMVDY</sequence>
<dbReference type="OrthoDB" id="30195at2759"/>
<evidence type="ECO:0000313" key="3">
    <source>
        <dbReference type="Proteomes" id="UP000326396"/>
    </source>
</evidence>
<evidence type="ECO:0000313" key="2">
    <source>
        <dbReference type="EMBL" id="KAD4585410.1"/>
    </source>
</evidence>
<proteinExistence type="predicted"/>
<dbReference type="EMBL" id="SZYD01000012">
    <property type="protein sequence ID" value="KAD4585410.1"/>
    <property type="molecule type" value="Genomic_DNA"/>
</dbReference>
<keyword evidence="3" id="KW-1185">Reference proteome</keyword>
<comment type="caution">
    <text evidence="2">The sequence shown here is derived from an EMBL/GenBank/DDBJ whole genome shotgun (WGS) entry which is preliminary data.</text>
</comment>
<protein>
    <submittedName>
        <fullName evidence="2">Uncharacterized protein</fullName>
    </submittedName>
</protein>
<feature type="compositionally biased region" description="Acidic residues" evidence="1">
    <location>
        <begin position="68"/>
        <end position="81"/>
    </location>
</feature>
<dbReference type="Proteomes" id="UP000326396">
    <property type="component" value="Linkage Group LG2"/>
</dbReference>
<reference evidence="2 3" key="1">
    <citation type="submission" date="2019-05" db="EMBL/GenBank/DDBJ databases">
        <title>Mikania micrantha, genome provides insights into the molecular mechanism of rapid growth.</title>
        <authorList>
            <person name="Liu B."/>
        </authorList>
    </citation>
    <scope>NUCLEOTIDE SEQUENCE [LARGE SCALE GENOMIC DNA]</scope>
    <source>
        <strain evidence="2">NLD-2019</strain>
        <tissue evidence="2">Leaf</tissue>
    </source>
</reference>
<organism evidence="2 3">
    <name type="scientific">Mikania micrantha</name>
    <name type="common">bitter vine</name>
    <dbReference type="NCBI Taxonomy" id="192012"/>
    <lineage>
        <taxon>Eukaryota</taxon>
        <taxon>Viridiplantae</taxon>
        <taxon>Streptophyta</taxon>
        <taxon>Embryophyta</taxon>
        <taxon>Tracheophyta</taxon>
        <taxon>Spermatophyta</taxon>
        <taxon>Magnoliopsida</taxon>
        <taxon>eudicotyledons</taxon>
        <taxon>Gunneridae</taxon>
        <taxon>Pentapetalae</taxon>
        <taxon>asterids</taxon>
        <taxon>campanulids</taxon>
        <taxon>Asterales</taxon>
        <taxon>Asteraceae</taxon>
        <taxon>Asteroideae</taxon>
        <taxon>Heliantheae alliance</taxon>
        <taxon>Eupatorieae</taxon>
        <taxon>Mikania</taxon>
    </lineage>
</organism>
<evidence type="ECO:0000256" key="1">
    <source>
        <dbReference type="SAM" id="MobiDB-lite"/>
    </source>
</evidence>
<gene>
    <name evidence="2" type="ORF">E3N88_23011</name>
</gene>
<feature type="region of interest" description="Disordered" evidence="1">
    <location>
        <begin position="22"/>
        <end position="81"/>
    </location>
</feature>
<accession>A0A5N6NDT9</accession>
<dbReference type="AlphaFoldDB" id="A0A5N6NDT9"/>